<dbReference type="PANTHER" id="PTHR43863:SF2">
    <property type="entry name" value="MALTASE-GLUCOAMYLASE"/>
    <property type="match status" value="1"/>
</dbReference>
<dbReference type="Pfam" id="PF01055">
    <property type="entry name" value="Glyco_hydro_31_2nd"/>
    <property type="match status" value="1"/>
</dbReference>
<name>A0A8H7SC54_9FUNG</name>
<evidence type="ECO:0008006" key="8">
    <source>
        <dbReference type="Google" id="ProtNLM"/>
    </source>
</evidence>
<feature type="domain" description="Glycosyl hydrolase family 31 C-terminal" evidence="5">
    <location>
        <begin position="586"/>
        <end position="670"/>
    </location>
</feature>
<dbReference type="Gene3D" id="2.60.40.1180">
    <property type="entry name" value="Golgi alpha-mannosidase II"/>
    <property type="match status" value="1"/>
</dbReference>
<comment type="similarity">
    <text evidence="1 2">Belongs to the glycosyl hydrolase 31 family.</text>
</comment>
<evidence type="ECO:0000313" key="7">
    <source>
        <dbReference type="Proteomes" id="UP000646827"/>
    </source>
</evidence>
<evidence type="ECO:0000313" key="6">
    <source>
        <dbReference type="EMBL" id="KAG2225915.1"/>
    </source>
</evidence>
<dbReference type="Gene3D" id="2.60.40.1760">
    <property type="entry name" value="glycosyl hydrolase (family 31)"/>
    <property type="match status" value="1"/>
</dbReference>
<evidence type="ECO:0000256" key="2">
    <source>
        <dbReference type="RuleBase" id="RU361185"/>
    </source>
</evidence>
<keyword evidence="2" id="KW-0326">Glycosidase</keyword>
<dbReference type="SUPFAM" id="SSF51445">
    <property type="entry name" value="(Trans)glycosidases"/>
    <property type="match status" value="1"/>
</dbReference>
<gene>
    <name evidence="6" type="ORF">INT45_006611</name>
</gene>
<dbReference type="InterPro" id="IPR000322">
    <property type="entry name" value="Glyco_hydro_31_TIM"/>
</dbReference>
<feature type="domain" description="Glycoside hydrolase family 31 N-terminal" evidence="4">
    <location>
        <begin position="33"/>
        <end position="195"/>
    </location>
</feature>
<dbReference type="Pfam" id="PF21365">
    <property type="entry name" value="Glyco_hydro_31_3rd"/>
    <property type="match status" value="1"/>
</dbReference>
<dbReference type="OrthoDB" id="1334205at2759"/>
<dbReference type="GO" id="GO:0004553">
    <property type="term" value="F:hydrolase activity, hydrolyzing O-glycosyl compounds"/>
    <property type="evidence" value="ECO:0007669"/>
    <property type="project" value="InterPro"/>
</dbReference>
<dbReference type="Proteomes" id="UP000646827">
    <property type="component" value="Unassembled WGS sequence"/>
</dbReference>
<dbReference type="SUPFAM" id="SSF51011">
    <property type="entry name" value="Glycosyl hydrolase domain"/>
    <property type="match status" value="1"/>
</dbReference>
<dbReference type="InterPro" id="IPR051816">
    <property type="entry name" value="Glycosyl_Hydrolase_31"/>
</dbReference>
<dbReference type="GO" id="GO:0005975">
    <property type="term" value="P:carbohydrate metabolic process"/>
    <property type="evidence" value="ECO:0007669"/>
    <property type="project" value="InterPro"/>
</dbReference>
<comment type="caution">
    <text evidence="6">The sequence shown here is derived from an EMBL/GenBank/DDBJ whole genome shotgun (WGS) entry which is preliminary data.</text>
</comment>
<protein>
    <recommendedName>
        <fullName evidence="8">Family 31 glucosidase</fullName>
    </recommendedName>
</protein>
<dbReference type="InterPro" id="IPR013780">
    <property type="entry name" value="Glyco_hydro_b"/>
</dbReference>
<dbReference type="Gene3D" id="3.20.20.80">
    <property type="entry name" value="Glycosidases"/>
    <property type="match status" value="1"/>
</dbReference>
<evidence type="ECO:0000259" key="5">
    <source>
        <dbReference type="Pfam" id="PF21365"/>
    </source>
</evidence>
<dbReference type="CDD" id="cd14752">
    <property type="entry name" value="GH31_N"/>
    <property type="match status" value="1"/>
</dbReference>
<dbReference type="CDD" id="cd06591">
    <property type="entry name" value="GH31_xylosidase_XylS"/>
    <property type="match status" value="1"/>
</dbReference>
<dbReference type="InterPro" id="IPR025887">
    <property type="entry name" value="Glyco_hydro_31_N_dom"/>
</dbReference>
<evidence type="ECO:0000259" key="3">
    <source>
        <dbReference type="Pfam" id="PF01055"/>
    </source>
</evidence>
<dbReference type="SUPFAM" id="SSF74650">
    <property type="entry name" value="Galactose mutarotase-like"/>
    <property type="match status" value="1"/>
</dbReference>
<dbReference type="InterPro" id="IPR011013">
    <property type="entry name" value="Gal_mutarotase_sf_dom"/>
</dbReference>
<feature type="domain" description="Glycoside hydrolase family 31 TIM barrel" evidence="3">
    <location>
        <begin position="241"/>
        <end position="576"/>
    </location>
</feature>
<evidence type="ECO:0000259" key="4">
    <source>
        <dbReference type="Pfam" id="PF13802"/>
    </source>
</evidence>
<proteinExistence type="inferred from homology"/>
<dbReference type="EMBL" id="JAEPRB010000022">
    <property type="protein sequence ID" value="KAG2225915.1"/>
    <property type="molecule type" value="Genomic_DNA"/>
</dbReference>
<accession>A0A8H7SC54</accession>
<dbReference type="GO" id="GO:0030246">
    <property type="term" value="F:carbohydrate binding"/>
    <property type="evidence" value="ECO:0007669"/>
    <property type="project" value="InterPro"/>
</dbReference>
<sequence length="677" mass="77890">MSRLQLEYFNNNEGIVAQKGNTLTYRLYHELIQIEPWGKDSLRVRITQASHIRDDLPGALLTTEEIGHKASEDAIKITETGGVIRNGNIEARVTKKEGKLVFWDVKNDRELVREAQPHIWINGRVIRPLSGDAYKIEANFQAYDDEKFYGLGQHHHGKLNQKGCVIDLCQRNAHVTIPFLVSSRGYGFLWNNPAVGRVELGMGLTRWVADVSPQMDYWITAGDSVADIMSNYVDVTGHSPPLPYYASGFWQCRLRYKSQEEVLRVAREYKKRDLPLDIIVIDYFHWTHHGDWKFDPKAFPDPKSMVDELKELNIEVMVSIWPTLQPDSENFEEMERRGLLLRNARGLNVHHRFYDNPTLIESKYITHYDATNPEGREFIWSKVKKNYHDLGIKIWWLDADEPEIEPVQPEMLRFHVGDGASVYNISPMLHGMGFYKGMKQEGHEDGDIISLSRSGWAGSQRWGQAIWSGDITSTFETLAGQVRAGLNMGLSGIPWWTTDIGGFVEGNIYDTEFRELIVRWFQYGAFCPLFRLHGFRDPMPEPQMGAENEVWSYGDEPYKIMSTFLHMRERLRPYVMEQMDRAAKDGTPPMRPLFYDFETDAKTWVIEDEFLFGPSILVAPVLKYKARSRQVYLPAGAKWTNAWTGDVLEGGKTITADAPLEQIPLYLRDDAKLPISN</sequence>
<organism evidence="6 7">
    <name type="scientific">Circinella minor</name>
    <dbReference type="NCBI Taxonomy" id="1195481"/>
    <lineage>
        <taxon>Eukaryota</taxon>
        <taxon>Fungi</taxon>
        <taxon>Fungi incertae sedis</taxon>
        <taxon>Mucoromycota</taxon>
        <taxon>Mucoromycotina</taxon>
        <taxon>Mucoromycetes</taxon>
        <taxon>Mucorales</taxon>
        <taxon>Lichtheimiaceae</taxon>
        <taxon>Circinella</taxon>
    </lineage>
</organism>
<reference evidence="6 7" key="1">
    <citation type="submission" date="2020-12" db="EMBL/GenBank/DDBJ databases">
        <title>Metabolic potential, ecology and presence of endohyphal bacteria is reflected in genomic diversity of Mucoromycotina.</title>
        <authorList>
            <person name="Muszewska A."/>
            <person name="Okrasinska A."/>
            <person name="Steczkiewicz K."/>
            <person name="Drgas O."/>
            <person name="Orlowska M."/>
            <person name="Perlinska-Lenart U."/>
            <person name="Aleksandrzak-Piekarczyk T."/>
            <person name="Szatraj K."/>
            <person name="Zielenkiewicz U."/>
            <person name="Pilsyk S."/>
            <person name="Malc E."/>
            <person name="Mieczkowski P."/>
            <person name="Kruszewska J.S."/>
            <person name="Biernat P."/>
            <person name="Pawlowska J."/>
        </authorList>
    </citation>
    <scope>NUCLEOTIDE SEQUENCE [LARGE SCALE GENOMIC DNA]</scope>
    <source>
        <strain evidence="6 7">CBS 142.35</strain>
    </source>
</reference>
<dbReference type="Pfam" id="PF13802">
    <property type="entry name" value="Gal_mutarotas_2"/>
    <property type="match status" value="1"/>
</dbReference>
<dbReference type="PANTHER" id="PTHR43863">
    <property type="entry name" value="HYDROLASE, PUTATIVE (AFU_ORTHOLOGUE AFUA_1G03140)-RELATED"/>
    <property type="match status" value="1"/>
</dbReference>
<keyword evidence="2" id="KW-0378">Hydrolase</keyword>
<evidence type="ECO:0000256" key="1">
    <source>
        <dbReference type="ARBA" id="ARBA00007806"/>
    </source>
</evidence>
<dbReference type="InterPro" id="IPR048395">
    <property type="entry name" value="Glyco_hydro_31_C"/>
</dbReference>
<keyword evidence="7" id="KW-1185">Reference proteome</keyword>
<dbReference type="InterPro" id="IPR017853">
    <property type="entry name" value="GH"/>
</dbReference>
<dbReference type="AlphaFoldDB" id="A0A8H7SC54"/>